<comment type="caution">
    <text evidence="1">The sequence shown here is derived from an EMBL/GenBank/DDBJ whole genome shotgun (WGS) entry which is preliminary data.</text>
</comment>
<organism evidence="1 2">
    <name type="scientific">Odynerus spinipes</name>
    <dbReference type="NCBI Taxonomy" id="1348599"/>
    <lineage>
        <taxon>Eukaryota</taxon>
        <taxon>Metazoa</taxon>
        <taxon>Ecdysozoa</taxon>
        <taxon>Arthropoda</taxon>
        <taxon>Hexapoda</taxon>
        <taxon>Insecta</taxon>
        <taxon>Pterygota</taxon>
        <taxon>Neoptera</taxon>
        <taxon>Endopterygota</taxon>
        <taxon>Hymenoptera</taxon>
        <taxon>Apocrita</taxon>
        <taxon>Aculeata</taxon>
        <taxon>Vespoidea</taxon>
        <taxon>Vespidae</taxon>
        <taxon>Eumeninae</taxon>
        <taxon>Odynerus</taxon>
    </lineage>
</organism>
<gene>
    <name evidence="1" type="ORF">KPH14_005354</name>
</gene>
<dbReference type="EMBL" id="JAIFRP010004405">
    <property type="protein sequence ID" value="KAK2576693.1"/>
    <property type="molecule type" value="Genomic_DNA"/>
</dbReference>
<keyword evidence="2" id="KW-1185">Reference proteome</keyword>
<name>A0AAD9VJA3_9HYME</name>
<reference evidence="1" key="1">
    <citation type="submission" date="2021-08" db="EMBL/GenBank/DDBJ databases">
        <authorList>
            <person name="Misof B."/>
            <person name="Oliver O."/>
            <person name="Podsiadlowski L."/>
            <person name="Donath A."/>
            <person name="Peters R."/>
            <person name="Mayer C."/>
            <person name="Rust J."/>
            <person name="Gunkel S."/>
            <person name="Lesny P."/>
            <person name="Martin S."/>
            <person name="Oeyen J.P."/>
            <person name="Petersen M."/>
            <person name="Panagiotis P."/>
            <person name="Wilbrandt J."/>
            <person name="Tanja T."/>
        </authorList>
    </citation>
    <scope>NUCLEOTIDE SEQUENCE</scope>
    <source>
        <strain evidence="1">GBR_01_08_01A</strain>
        <tissue evidence="1">Thorax + abdomen</tissue>
    </source>
</reference>
<sequence length="97" mass="11350">MKSGRNDWQNRANYLHRLPFVLWHIFLPPTYRIVPPVRKSTEQFKQPVHQFPRLLHLARNDSTADESVNRVLSLTQIALAQGSLSAFESVLKRDKRD</sequence>
<proteinExistence type="predicted"/>
<accession>A0AAD9VJA3</accession>
<evidence type="ECO:0000313" key="1">
    <source>
        <dbReference type="EMBL" id="KAK2576693.1"/>
    </source>
</evidence>
<dbReference type="AlphaFoldDB" id="A0AAD9VJA3"/>
<dbReference type="Proteomes" id="UP001258017">
    <property type="component" value="Unassembled WGS sequence"/>
</dbReference>
<protein>
    <submittedName>
        <fullName evidence="1">Uncharacterized protein</fullName>
    </submittedName>
</protein>
<evidence type="ECO:0000313" key="2">
    <source>
        <dbReference type="Proteomes" id="UP001258017"/>
    </source>
</evidence>
<reference evidence="1" key="2">
    <citation type="journal article" date="2023" name="Commun. Biol.">
        <title>Intrasexual cuticular hydrocarbon dimorphism in a wasp sheds light on hydrocarbon biosynthesis genes in Hymenoptera.</title>
        <authorList>
            <person name="Moris V.C."/>
            <person name="Podsiadlowski L."/>
            <person name="Martin S."/>
            <person name="Oeyen J.P."/>
            <person name="Donath A."/>
            <person name="Petersen M."/>
            <person name="Wilbrandt J."/>
            <person name="Misof B."/>
            <person name="Liedtke D."/>
            <person name="Thamm M."/>
            <person name="Scheiner R."/>
            <person name="Schmitt T."/>
            <person name="Niehuis O."/>
        </authorList>
    </citation>
    <scope>NUCLEOTIDE SEQUENCE</scope>
    <source>
        <strain evidence="1">GBR_01_08_01A</strain>
    </source>
</reference>